<dbReference type="SMART" id="SM00149">
    <property type="entry name" value="PLCYc"/>
    <property type="match status" value="1"/>
</dbReference>
<feature type="compositionally biased region" description="Low complexity" evidence="9">
    <location>
        <begin position="2965"/>
        <end position="2980"/>
    </location>
</feature>
<dbReference type="InterPro" id="IPR001895">
    <property type="entry name" value="RASGEF_cat_dom"/>
</dbReference>
<organism evidence="14 15">
    <name type="scientific">Caenorhabditis bovis</name>
    <dbReference type="NCBI Taxonomy" id="2654633"/>
    <lineage>
        <taxon>Eukaryota</taxon>
        <taxon>Metazoa</taxon>
        <taxon>Ecdysozoa</taxon>
        <taxon>Nematoda</taxon>
        <taxon>Chromadorea</taxon>
        <taxon>Rhabditida</taxon>
        <taxon>Rhabditina</taxon>
        <taxon>Rhabditomorpha</taxon>
        <taxon>Rhabditoidea</taxon>
        <taxon>Rhabditidae</taxon>
        <taxon>Peloderinae</taxon>
        <taxon>Caenorhabditis</taxon>
    </lineage>
</organism>
<dbReference type="InterPro" id="IPR046974">
    <property type="entry name" value="PLC_epsilon1_EF"/>
</dbReference>
<dbReference type="Gene3D" id="2.60.40.150">
    <property type="entry name" value="C2 domain"/>
    <property type="match status" value="1"/>
</dbReference>
<dbReference type="InterPro" id="IPR000008">
    <property type="entry name" value="C2_dom"/>
</dbReference>
<feature type="compositionally biased region" description="Basic and acidic residues" evidence="9">
    <location>
        <begin position="1072"/>
        <end position="1089"/>
    </location>
</feature>
<dbReference type="OrthoDB" id="269822at2759"/>
<dbReference type="FunFam" id="2.60.40.150:FF:000183">
    <property type="entry name" value="Phosphoinositide phospholipase C"/>
    <property type="match status" value="1"/>
</dbReference>
<evidence type="ECO:0000256" key="3">
    <source>
        <dbReference type="ARBA" id="ARBA00022963"/>
    </source>
</evidence>
<evidence type="ECO:0000259" key="12">
    <source>
        <dbReference type="PROSITE" id="PS50009"/>
    </source>
</evidence>
<dbReference type="InterPro" id="IPR000159">
    <property type="entry name" value="RA_dom"/>
</dbReference>
<dbReference type="InterPro" id="IPR029071">
    <property type="entry name" value="Ubiquitin-like_domsf"/>
</dbReference>
<feature type="compositionally biased region" description="Low complexity" evidence="9">
    <location>
        <begin position="41"/>
        <end position="54"/>
    </location>
</feature>
<dbReference type="GO" id="GO:0007265">
    <property type="term" value="P:Ras protein signal transduction"/>
    <property type="evidence" value="ECO:0007669"/>
    <property type="project" value="TreeGrafter"/>
</dbReference>
<dbReference type="FunFam" id="3.20.20.190:FF:000039">
    <property type="entry name" value="Phosphoinositide phospholipase C"/>
    <property type="match status" value="1"/>
</dbReference>
<feature type="domain" description="C2" evidence="10">
    <location>
        <begin position="3110"/>
        <end position="3236"/>
    </location>
</feature>
<feature type="region of interest" description="Disordered" evidence="9">
    <location>
        <begin position="2141"/>
        <end position="2167"/>
    </location>
</feature>
<comment type="caution">
    <text evidence="14">The sequence shown here is derived from an EMBL/GenBank/DDBJ whole genome shotgun (WGS) entry which is preliminary data.</text>
</comment>
<dbReference type="GO" id="GO:0051209">
    <property type="term" value="P:release of sequestered calcium ion into cytosol"/>
    <property type="evidence" value="ECO:0007669"/>
    <property type="project" value="TreeGrafter"/>
</dbReference>
<dbReference type="SMART" id="SM00148">
    <property type="entry name" value="PLCXc"/>
    <property type="match status" value="1"/>
</dbReference>
<evidence type="ECO:0000313" key="15">
    <source>
        <dbReference type="Proteomes" id="UP000494206"/>
    </source>
</evidence>
<keyword evidence="15" id="KW-1185">Reference proteome</keyword>
<feature type="domain" description="Ras-associating" evidence="13">
    <location>
        <begin position="3289"/>
        <end position="3384"/>
    </location>
</feature>
<feature type="region of interest" description="Disordered" evidence="9">
    <location>
        <begin position="2487"/>
        <end position="2511"/>
    </location>
</feature>
<dbReference type="Pfam" id="PF00388">
    <property type="entry name" value="PI-PLC-X"/>
    <property type="match status" value="1"/>
</dbReference>
<feature type="compositionally biased region" description="Polar residues" evidence="9">
    <location>
        <begin position="1120"/>
        <end position="1135"/>
    </location>
</feature>
<feature type="compositionally biased region" description="Basic residues" evidence="9">
    <location>
        <begin position="146"/>
        <end position="156"/>
    </location>
</feature>
<dbReference type="GO" id="GO:0005085">
    <property type="term" value="F:guanyl-nucleotide exchange factor activity"/>
    <property type="evidence" value="ECO:0007669"/>
    <property type="project" value="UniProtKB-KW"/>
</dbReference>
<feature type="compositionally biased region" description="Polar residues" evidence="9">
    <location>
        <begin position="157"/>
        <end position="169"/>
    </location>
</feature>
<feature type="domain" description="Ras-associating" evidence="13">
    <location>
        <begin position="3464"/>
        <end position="3577"/>
    </location>
</feature>
<feature type="region of interest" description="Disordered" evidence="9">
    <location>
        <begin position="1150"/>
        <end position="1170"/>
    </location>
</feature>
<keyword evidence="3 8" id="KW-0442">Lipid degradation</keyword>
<feature type="domain" description="PI-PLC Y-box" evidence="11">
    <location>
        <begin position="3014"/>
        <end position="3104"/>
    </location>
</feature>
<dbReference type="Gene3D" id="1.10.840.10">
    <property type="entry name" value="Ras guanine-nucleotide exchange factors catalytic domain"/>
    <property type="match status" value="1"/>
</dbReference>
<feature type="compositionally biased region" description="Basic and acidic residues" evidence="9">
    <location>
        <begin position="2039"/>
        <end position="2048"/>
    </location>
</feature>
<dbReference type="InterPro" id="IPR036770">
    <property type="entry name" value="Ankyrin_rpt-contain_sf"/>
</dbReference>
<evidence type="ECO:0000313" key="14">
    <source>
        <dbReference type="EMBL" id="CAB3400669.1"/>
    </source>
</evidence>
<dbReference type="SMART" id="SM00314">
    <property type="entry name" value="RA"/>
    <property type="match status" value="2"/>
</dbReference>
<evidence type="ECO:0000256" key="4">
    <source>
        <dbReference type="ARBA" id="ARBA00023098"/>
    </source>
</evidence>
<dbReference type="InterPro" id="IPR036964">
    <property type="entry name" value="RASGEF_cat_dom_sf"/>
</dbReference>
<dbReference type="InterPro" id="IPR015359">
    <property type="entry name" value="PLC_EF-hand-like"/>
</dbReference>
<evidence type="ECO:0000259" key="11">
    <source>
        <dbReference type="PROSITE" id="PS50008"/>
    </source>
</evidence>
<dbReference type="SUPFAM" id="SSF47473">
    <property type="entry name" value="EF-hand"/>
    <property type="match status" value="1"/>
</dbReference>
<feature type="region of interest" description="Disordered" evidence="9">
    <location>
        <begin position="144"/>
        <end position="170"/>
    </location>
</feature>
<dbReference type="InterPro" id="IPR019749">
    <property type="entry name" value="Band_41_domain"/>
</dbReference>
<feature type="compositionally biased region" description="Polar residues" evidence="9">
    <location>
        <begin position="57"/>
        <end position="74"/>
    </location>
</feature>
<keyword evidence="2 8" id="KW-0378">Hydrolase</keyword>
<dbReference type="PROSITE" id="PS50008">
    <property type="entry name" value="PIPLC_Y_DOMAIN"/>
    <property type="match status" value="1"/>
</dbReference>
<feature type="compositionally biased region" description="Basic residues" evidence="9">
    <location>
        <begin position="2312"/>
        <end position="2327"/>
    </location>
</feature>
<dbReference type="InterPro" id="IPR001711">
    <property type="entry name" value="PLipase_C_Pinositol-sp_Y"/>
</dbReference>
<feature type="compositionally biased region" description="Low complexity" evidence="9">
    <location>
        <begin position="1035"/>
        <end position="1051"/>
    </location>
</feature>
<dbReference type="SUPFAM" id="SSF48403">
    <property type="entry name" value="Ankyrin repeat"/>
    <property type="match status" value="1"/>
</dbReference>
<feature type="region of interest" description="Disordered" evidence="9">
    <location>
        <begin position="2965"/>
        <end position="3004"/>
    </location>
</feature>
<dbReference type="Pfam" id="PF00023">
    <property type="entry name" value="Ank"/>
    <property type="match status" value="1"/>
</dbReference>
<dbReference type="Pfam" id="PF00387">
    <property type="entry name" value="PI-PLC-Y"/>
    <property type="match status" value="1"/>
</dbReference>
<dbReference type="InterPro" id="IPR000909">
    <property type="entry name" value="PLipase_C_PInositol-sp_X_dom"/>
</dbReference>
<dbReference type="Gene3D" id="3.20.20.190">
    <property type="entry name" value="Phosphatidylinositol (PI) phosphodiesterase"/>
    <property type="match status" value="1"/>
</dbReference>
<dbReference type="GO" id="GO:0046488">
    <property type="term" value="P:phosphatidylinositol metabolic process"/>
    <property type="evidence" value="ECO:0007669"/>
    <property type="project" value="TreeGrafter"/>
</dbReference>
<protein>
    <recommendedName>
        <fullName evidence="1 8">Phosphoinositide phospholipase C</fullName>
        <ecNumber evidence="1 8">3.1.4.11</ecNumber>
    </recommendedName>
</protein>
<dbReference type="PROSITE" id="PS50200">
    <property type="entry name" value="RA"/>
    <property type="match status" value="2"/>
</dbReference>
<dbReference type="SMART" id="SM00239">
    <property type="entry name" value="C2"/>
    <property type="match status" value="1"/>
</dbReference>
<gene>
    <name evidence="14" type="ORF">CBOVIS_LOCUS3555</name>
</gene>
<dbReference type="CDD" id="cd08596">
    <property type="entry name" value="PI-PLCc_epsilon"/>
    <property type="match status" value="1"/>
</dbReference>
<feature type="compositionally biased region" description="Low complexity" evidence="9">
    <location>
        <begin position="2423"/>
        <end position="2438"/>
    </location>
</feature>
<dbReference type="InterPro" id="IPR002110">
    <property type="entry name" value="Ankyrin_rpt"/>
</dbReference>
<dbReference type="InterPro" id="IPR046973">
    <property type="entry name" value="PLC-epsilon1_cat"/>
</dbReference>
<feature type="region of interest" description="Disordered" evidence="9">
    <location>
        <begin position="3399"/>
        <end position="3426"/>
    </location>
</feature>
<dbReference type="PROSITE" id="PS50004">
    <property type="entry name" value="C2"/>
    <property type="match status" value="1"/>
</dbReference>
<feature type="repeat" description="ANK" evidence="6">
    <location>
        <begin position="280"/>
        <end position="314"/>
    </location>
</feature>
<feature type="region of interest" description="Disordered" evidence="9">
    <location>
        <begin position="1228"/>
        <end position="1250"/>
    </location>
</feature>
<feature type="repeat" description="ANK" evidence="6">
    <location>
        <begin position="247"/>
        <end position="279"/>
    </location>
</feature>
<dbReference type="Gene3D" id="1.10.238.10">
    <property type="entry name" value="EF-hand"/>
    <property type="match status" value="1"/>
</dbReference>
<dbReference type="Pfam" id="PF00617">
    <property type="entry name" value="RasGEF"/>
    <property type="match status" value="1"/>
</dbReference>
<dbReference type="PRINTS" id="PR00390">
    <property type="entry name" value="PHPHLIPASEC"/>
</dbReference>
<keyword evidence="5" id="KW-0807">Transducer</keyword>
<dbReference type="Proteomes" id="UP000494206">
    <property type="component" value="Unassembled WGS sequence"/>
</dbReference>
<dbReference type="GO" id="GO:0048015">
    <property type="term" value="P:phosphatidylinositol-mediated signaling"/>
    <property type="evidence" value="ECO:0007669"/>
    <property type="project" value="TreeGrafter"/>
</dbReference>
<feature type="compositionally biased region" description="Polar residues" evidence="9">
    <location>
        <begin position="2292"/>
        <end position="2305"/>
    </location>
</feature>
<feature type="compositionally biased region" description="Low complexity" evidence="9">
    <location>
        <begin position="2347"/>
        <end position="2359"/>
    </location>
</feature>
<feature type="region of interest" description="Disordered" evidence="9">
    <location>
        <begin position="2835"/>
        <end position="2861"/>
    </location>
</feature>
<evidence type="ECO:0000256" key="7">
    <source>
        <dbReference type="PROSITE-ProRule" id="PRU00168"/>
    </source>
</evidence>
<dbReference type="PROSITE" id="PS50009">
    <property type="entry name" value="RASGEF_CAT"/>
    <property type="match status" value="1"/>
</dbReference>
<dbReference type="InterPro" id="IPR028398">
    <property type="entry name" value="PLC-epsilon1_RA2"/>
</dbReference>
<dbReference type="InterPro" id="IPR011992">
    <property type="entry name" value="EF-hand-dom_pair"/>
</dbReference>
<dbReference type="EC" id="3.1.4.11" evidence="1 8"/>
<dbReference type="InterPro" id="IPR017946">
    <property type="entry name" value="PLC-like_Pdiesterase_TIM-brl"/>
</dbReference>
<keyword evidence="7" id="KW-0344">Guanine-nucleotide releasing factor</keyword>
<evidence type="ECO:0000259" key="13">
    <source>
        <dbReference type="PROSITE" id="PS50200"/>
    </source>
</evidence>
<dbReference type="PANTHER" id="PTHR10336">
    <property type="entry name" value="PHOSPHOINOSITIDE-SPECIFIC PHOSPHOLIPASE C FAMILY PROTEIN"/>
    <property type="match status" value="1"/>
</dbReference>
<evidence type="ECO:0000256" key="9">
    <source>
        <dbReference type="SAM" id="MobiDB-lite"/>
    </source>
</evidence>
<dbReference type="PROSITE" id="PS50007">
    <property type="entry name" value="PIPLC_X_DOMAIN"/>
    <property type="match status" value="1"/>
</dbReference>
<dbReference type="InterPro" id="IPR001192">
    <property type="entry name" value="PI-PLC_fam"/>
</dbReference>
<dbReference type="Pfam" id="PF00168">
    <property type="entry name" value="C2"/>
    <property type="match status" value="1"/>
</dbReference>
<feature type="region of interest" description="Disordered" evidence="9">
    <location>
        <begin position="1"/>
        <end position="74"/>
    </location>
</feature>
<dbReference type="CDD" id="cd16203">
    <property type="entry name" value="EFh_PI-PLCepsilon"/>
    <property type="match status" value="1"/>
</dbReference>
<dbReference type="SMART" id="SM00295">
    <property type="entry name" value="B41"/>
    <property type="match status" value="1"/>
</dbReference>
<dbReference type="GO" id="GO:0004435">
    <property type="term" value="F:phosphatidylinositol-4,5-bisphosphate phospholipase C activity"/>
    <property type="evidence" value="ECO:0007669"/>
    <property type="project" value="UniProtKB-EC"/>
</dbReference>
<dbReference type="CDD" id="cd00275">
    <property type="entry name" value="C2_PLC_like"/>
    <property type="match status" value="1"/>
</dbReference>
<evidence type="ECO:0000256" key="2">
    <source>
        <dbReference type="ARBA" id="ARBA00022801"/>
    </source>
</evidence>
<feature type="compositionally biased region" description="Basic and acidic residues" evidence="9">
    <location>
        <begin position="972"/>
        <end position="987"/>
    </location>
</feature>
<feature type="compositionally biased region" description="Low complexity" evidence="9">
    <location>
        <begin position="2388"/>
        <end position="2409"/>
    </location>
</feature>
<feature type="domain" description="Ras-GEF" evidence="12">
    <location>
        <begin position="1788"/>
        <end position="2050"/>
    </location>
</feature>
<evidence type="ECO:0000256" key="5">
    <source>
        <dbReference type="ARBA" id="ARBA00023224"/>
    </source>
</evidence>
<keyword evidence="4 8" id="KW-0443">Lipid metabolism</keyword>
<dbReference type="InterPro" id="IPR023578">
    <property type="entry name" value="Ras_GEF_dom_sf"/>
</dbReference>
<feature type="repeat" description="ANK" evidence="6">
    <location>
        <begin position="173"/>
        <end position="205"/>
    </location>
</feature>
<dbReference type="InterPro" id="IPR035892">
    <property type="entry name" value="C2_domain_sf"/>
</dbReference>
<dbReference type="FunFam" id="1.10.238.10:FF:000388">
    <property type="entry name" value="Phosphoinositide phospholipase C"/>
    <property type="match status" value="1"/>
</dbReference>
<keyword evidence="6" id="KW-0040">ANK repeat</keyword>
<dbReference type="SUPFAM" id="SSF51695">
    <property type="entry name" value="PLC-like phosphodiesterases"/>
    <property type="match status" value="1"/>
</dbReference>
<dbReference type="Pfam" id="PF12796">
    <property type="entry name" value="Ank_2"/>
    <property type="match status" value="1"/>
</dbReference>
<dbReference type="CDD" id="cd01780">
    <property type="entry name" value="RA2_PLC-epsilon"/>
    <property type="match status" value="1"/>
</dbReference>
<dbReference type="FunFam" id="3.10.20.90:FF:000238">
    <property type="entry name" value="Phosphoinositide phospholipase C"/>
    <property type="match status" value="1"/>
</dbReference>
<dbReference type="SMART" id="SM00248">
    <property type="entry name" value="ANK"/>
    <property type="match status" value="4"/>
</dbReference>
<evidence type="ECO:0000256" key="1">
    <source>
        <dbReference type="ARBA" id="ARBA00012368"/>
    </source>
</evidence>
<name>A0A8S1EHK2_9PELO</name>
<dbReference type="PROSITE" id="PS50088">
    <property type="entry name" value="ANK_REPEAT"/>
    <property type="match status" value="3"/>
</dbReference>
<dbReference type="PANTHER" id="PTHR10336:SF6">
    <property type="entry name" value="1-PHOSPHATIDYLINOSITOL 4,5-BISPHOSPHATE PHOSPHODIESTERASE EPSILON-1"/>
    <property type="match status" value="1"/>
</dbReference>
<comment type="catalytic activity">
    <reaction evidence="8">
        <text>a 1,2-diacyl-sn-glycero-3-phospho-(1D-myo-inositol-4,5-bisphosphate) + H2O = 1D-myo-inositol 1,4,5-trisphosphate + a 1,2-diacyl-sn-glycerol + H(+)</text>
        <dbReference type="Rhea" id="RHEA:33179"/>
        <dbReference type="ChEBI" id="CHEBI:15377"/>
        <dbReference type="ChEBI" id="CHEBI:15378"/>
        <dbReference type="ChEBI" id="CHEBI:17815"/>
        <dbReference type="ChEBI" id="CHEBI:58456"/>
        <dbReference type="ChEBI" id="CHEBI:203600"/>
        <dbReference type="EC" id="3.1.4.11"/>
    </reaction>
</comment>
<dbReference type="GO" id="GO:0007186">
    <property type="term" value="P:G protein-coupled receptor signaling pathway"/>
    <property type="evidence" value="ECO:0007669"/>
    <property type="project" value="TreeGrafter"/>
</dbReference>
<dbReference type="Gene3D" id="1.25.40.20">
    <property type="entry name" value="Ankyrin repeat-containing domain"/>
    <property type="match status" value="2"/>
</dbReference>
<sequence>MPTSRDSSMETPDRYTFGYSNELARTEPSASTAKRLRQRLQRQQSGQSGLSGRRYTGESSECSSLVGTPTDTGRSFTFGAAQRVMRERDDRKPSVTQNLSEIMLEAIHYEDVNLVERLLTAHNSKQPMSTSPSIGSTNTLTELAQRRHGAGAHRRSNASSTVSTHSGGRSTCAMMNTLHMAVAHKQRDIVELLLKNGYDPNAPASCHCKGNCTATGNIPLTSIIPRTHSMTPELCSTCSQLRVVSIVDQTPLGVAVRSQSSEIIALLIAYGADVNLGDEDGNTPLMLAVRESPLSWPCLHTLIFFGAQIEQKNMRGICPLDLAPELKKLQQTCVEELFKSACSGESEPPSRSTPGPMTKQWNRLQVDNVSQGERSLSKAPLSPRPSAAASVSTCSMLETSSAKESARRKSLVSLQLHRKTKNAKEYPVIDCVSWEQAWELLKKMACNPECLDNIVNSLSKFSAQMENTPSSVDRDQFDGHMGGLLHKMIHTAIEEYESSTPTYKKQKKLHLTWLLSQIATFCFTFLQKSGTSRQFSALNTLNKIIDAGLVHDLFVMNDVIFYSSRILNRSHVFDSDEPPTPSGESFNSNADQNSTVDHVFIYGAGYKDQSLLPSPTIAPTRHKSDLMNSFAEMDPSQVIAALHNAITMQNREAGSRSVCSPAHRWRQCCAHCTQILVARLLLFLTHCKKFRTRLSDRHQLRSLVVLLEPTLEPQLLCLLLQCLALIALDPYTHSTLIDIQIDDVLIQMLLPADDWYYTNHSTKYGTFVKYHAARVLVYVGMGDRVGSRVNLFGSYAFEPSTSKNAQQNEDDYICETCATPRSMSTFSRSAVSVEGVLLKVLAEVAELVKQSQHLSASEPITEESPSCGSPPAVLPNDSEQKKILEKNKEQLSQLGCQFLLSLEQLEAHLCKLGLVLDSILLLRLLLHKLSWDLGLVTKKRVAVVDHVYKQITDPRAHSSLSLGNQRNFGKSKSFDRRDDSRKDKNYLRVDQGSRASKRVHIRRSSSVEIIRPKRLSSGAKDMKNRERRKRLGTDTSSGSNRSKKTNSSSSSVQKHLPKYIQSLFRSRMGTDPCKRTSRSESTLPHRDSNESNTSGSDAVLEFTRKLQNYPLTRREAQRLTYRSNGQQDSNDSRNGPKQMGYVYLPELEIQGASPPRSPGPVSAPSQDESTAMLLDTRRPSSPQAIPGLPQIEIRRPSALSQFEFGYFVNSPELSGSDVSDCAPLLLSGQIGGSRKSSDETSLGGWSSRASSVMSQRSSRSSVGLRLSTFSGGTSIASDNSGPFLFSFVLRKRASTIGTRIPIPRRALSRSSGDSLRVPDRESPLHLVSMTEMNPDFQCVRQLILNLLNVYTKRNDNVVATMKECADVLRQILNSPQHPTVKNWCAEIIHVVSTHVEEEEPSTAENNEHINDEYLEFQDQVISGSLPCPKEEAAYLASIQLCVEEQWPSNKRTQTIRRHLLKGQFGRIRDLAQKIMVTPWEVDQNLYCTPPRFPNESNNASRAQSVVEELQHRTRTPTLFRCITNTDGLMSEEMQAQCLPVDLRGDRRTIKLVKERKRKLFHSQVYESEIGMKKLYIQTAKKLAAFGCKVFQVKELLHGRTLRKTLRLLCLSSAQLCLLDGSTKLVLKRQHASTLQQWRLGGGVSKHQLLLEFRGTKWQLIAPSYNALKSISMTLWEIMQNSASNTIQKSLNQSMHRSLTEATMSRSDEHLMTSVVSRLLHALGKSHEQNVVEEPPDPNSLLVYVCKLATSRSGSTSSAQSATAGFILNEEPITLFRLELERLQYILHFPEEVAFQLSSTEYQLFYSIQPMDYVRYVSCDLTSVPVSENPSPVRNLVKRLSEVSSWITHVIVSQPTHDDRKVALTAILRIVETCWNIGNFNAAVEVLMGLKSEKLRPFWLSLRQEEKSQFDSFCETLLPANQALPSQAYINAVQRGLRMPQSRVIPFFGIFLRDLYAIVNDLPNIVVIGHEGETQKLEFMNDANGEDHFASRIGVGGLLNADKINLVAIVLDNLELFHRHSRAMIKQLEETSVPPNQAPPKDKETKEKEAKAYEPVQPVRGSSHGVSLIPLDTQSFDLDVIQRLQHGTTVIQYEPDSGRSTLCLLRLDSSCGQINWHKISYSVNKDPKEKDVLAKVSVTNLQAGDSGRGAPSPMPSARPQGVGNGGVEEGELRLSSVKAVEAVDSYDIDIEAIYRRHSAEEMSVPVCCWKVSYGQLLSDNEFIYFLAPQQIAHFWSNGLQAVVKSLQMQQKYPDRRMLWIKNVYLTLYEMTNEPNCGPRPFEALQAFGLSQTNSNATRQNDSSLSSEPGGAKSRLKNLKNAMQKKLRGASREGSRSQSPQPHSPLVRPPSIKSQISSQSGPPGPNSPGYLLKPRGEPASSDAGDLDSIYTPRSRTPTSSSYGGRSVGGRSTKSWRSRGGETPNSGSISSSGQMSIQVSGLSGPSGKEFQEKPLTLVEFAELFRLFNTRMRKDLRDVFNDVLSTATIPSHCPKRERDRHSPRQQSRLASVSNSCNSDFLPNDFLTRNTSVASHHISEKQSKIYNALALASVNSMGGLMDTSRSSMLTPQMLRAFVNTHQMEMIDEAYAIKLIQEHEPDPMCRQKNQMSFEGFARFLCDPINFAFVPETIEPEEEHLKYPLSHYYINSSHNTYLTGHQLKGPSSAEMYRQVLLTGCRCVELDCWDGDDGLPLIYHGHTLVSKIGFRQVVEIIKKSAFVTSDLPVILSIENHCSLQQQAKMAQMFKTVLGELLVSNFLFEADFSDSPRLPSPLQLRNKILIKNKKMIVEPPTPLPILDRSIVRGEMTMTLHRKQSKNSYESSTVDEVEDDELDELFDDEENEDDDAEDITKNCDDSPKASKRVGKTANLKQQYSILSDQSVEQAKPSTTKQLVNDAKTDEEALYAQMAQNALIRNHQQPRKNNTGVQIAPELSDIVIYMQATKFKGFPTVDGIISPRIMIDEQPSSASLSFSSRARTPSNLLNTPTPPRRQRSSTQLSEGLHGDYVSSGRPNATATCYQVTSLNENAAKKLMKRHPAKCISYTRDHLIRTYPSAKHYDSSNFNPINCWAHGMQMVALNFQTPDVIMAVNQAMFEQSGNCGYQLKPRCLWDETHLLYNKFHPLSKDIGCHSALLLNLTIISGQHVYPNTHYASLYVEVEVIGVPNDCVREKSKVVQRNSVNPIWNHTTQLRIACVDLAFLRIAVCDSGQNGRVVAHRVVPVRCIRPGFRHLPLRTPTNLPIDNAMIFIRTRFEQEEHIYLHDEDSTTYCNLEHSLAYRTDMTPNLSPTPILKKQIFVLRITGAFADETAITVHSESGSTVKTVMQQALVNAGKNADQVEEYVLIEEAMPSAPGEDSIDQRVLPLNEPIMDAVACWNGSLRRFVLRKKGSDPSSRAWITSIIKSGTSGSSTSVSPSPLTKDGHVKSASSNQLHGRSLDTDAIGEHHLEVAEGKWLNPRAKSMGDTFLVCVHNVSEDQPYAILRASINSTASDIIRQVFVKARRPNIDDAEYVLVEETCDDSKSTQGASMLQALTLARKRSNDLTTKSASSRTISRVLGPNENVWKAQSRWKTMGRFVLENRKDTVHATLEIEFLEVAKNLRESVSKTQEVYYMIHYAGLPFEDI</sequence>
<dbReference type="Pfam" id="PF09279">
    <property type="entry name" value="EF-hand_like"/>
    <property type="match status" value="1"/>
</dbReference>
<feature type="compositionally biased region" description="Polar residues" evidence="9">
    <location>
        <begin position="2500"/>
        <end position="2511"/>
    </location>
</feature>
<evidence type="ECO:0000259" key="10">
    <source>
        <dbReference type="PROSITE" id="PS50004"/>
    </source>
</evidence>
<evidence type="ECO:0000256" key="8">
    <source>
        <dbReference type="RuleBase" id="RU361133"/>
    </source>
</evidence>
<feature type="compositionally biased region" description="Basic and acidic residues" evidence="9">
    <location>
        <begin position="2844"/>
        <end position="2854"/>
    </location>
</feature>
<dbReference type="SUPFAM" id="SSF54236">
    <property type="entry name" value="Ubiquitin-like"/>
    <property type="match status" value="2"/>
</dbReference>
<dbReference type="SUPFAM" id="SSF49562">
    <property type="entry name" value="C2 domain (Calcium/lipid-binding domain, CaLB)"/>
    <property type="match status" value="1"/>
</dbReference>
<evidence type="ECO:0000256" key="6">
    <source>
        <dbReference type="PROSITE-ProRule" id="PRU00023"/>
    </source>
</evidence>
<dbReference type="SUPFAM" id="SSF48366">
    <property type="entry name" value="Ras GEF"/>
    <property type="match status" value="1"/>
</dbReference>
<dbReference type="GO" id="GO:0016042">
    <property type="term" value="P:lipid catabolic process"/>
    <property type="evidence" value="ECO:0007669"/>
    <property type="project" value="UniProtKB-KW"/>
</dbReference>
<dbReference type="PROSITE" id="PS50297">
    <property type="entry name" value="ANK_REP_REGION"/>
    <property type="match status" value="2"/>
</dbReference>
<feature type="compositionally biased region" description="Low complexity" evidence="9">
    <location>
        <begin position="3399"/>
        <end position="3413"/>
    </location>
</feature>
<proteinExistence type="predicted"/>
<dbReference type="SMART" id="SM00147">
    <property type="entry name" value="RasGEF"/>
    <property type="match status" value="1"/>
</dbReference>
<feature type="region of interest" description="Disordered" evidence="9">
    <location>
        <begin position="2026"/>
        <end position="2048"/>
    </location>
</feature>
<dbReference type="FunFam" id="3.10.20.90:FF:000512">
    <property type="entry name" value="Phosphoinositide phospholipase C"/>
    <property type="match status" value="1"/>
</dbReference>
<dbReference type="Gene3D" id="3.10.20.90">
    <property type="entry name" value="Phosphatidylinositol 3-kinase Catalytic Subunit, Chain A, domain 1"/>
    <property type="match status" value="2"/>
</dbReference>
<accession>A0A8S1EHK2</accession>
<dbReference type="Pfam" id="PF00788">
    <property type="entry name" value="RA"/>
    <property type="match status" value="1"/>
</dbReference>
<reference evidence="14 15" key="1">
    <citation type="submission" date="2020-04" db="EMBL/GenBank/DDBJ databases">
        <authorList>
            <person name="Laetsch R D."/>
            <person name="Stevens L."/>
            <person name="Kumar S."/>
            <person name="Blaxter L. M."/>
        </authorList>
    </citation>
    <scope>NUCLEOTIDE SEQUENCE [LARGE SCALE GENOMIC DNA]</scope>
</reference>
<dbReference type="EMBL" id="CADEPM010000002">
    <property type="protein sequence ID" value="CAB3400669.1"/>
    <property type="molecule type" value="Genomic_DNA"/>
</dbReference>
<feature type="compositionally biased region" description="Polar residues" evidence="9">
    <location>
        <begin position="958"/>
        <end position="968"/>
    </location>
</feature>
<feature type="region of interest" description="Disordered" evidence="9">
    <location>
        <begin position="958"/>
        <end position="1138"/>
    </location>
</feature>
<feature type="region of interest" description="Disordered" evidence="9">
    <location>
        <begin position="2292"/>
        <end position="2444"/>
    </location>
</feature>